<evidence type="ECO:0000313" key="5">
    <source>
        <dbReference type="EMBL" id="ARF15700.1"/>
    </source>
</evidence>
<gene>
    <name evidence="5" type="ORF">SporoS204_07420</name>
</gene>
<keyword evidence="2" id="KW-0645">Protease</keyword>
<dbReference type="Proteomes" id="UP000192486">
    <property type="component" value="Chromosome"/>
</dbReference>
<evidence type="ECO:0000256" key="1">
    <source>
        <dbReference type="ARBA" id="ARBA00006534"/>
    </source>
</evidence>
<sequence>MLETWQRTHFDMVLIEAYQNGVILAGISAGAMCWFETCYSEKNDEEYEEFKGLGILKGSLCPHYNDEKRCKAFDNWVITQPKSNIYTLEDNENLHFRDEKLIAKIVV</sequence>
<dbReference type="SUPFAM" id="SSF52317">
    <property type="entry name" value="Class I glutamine amidotransferase-like"/>
    <property type="match status" value="1"/>
</dbReference>
<accession>A0ABM6JZR9</accession>
<evidence type="ECO:0000256" key="3">
    <source>
        <dbReference type="ARBA" id="ARBA00022801"/>
    </source>
</evidence>
<protein>
    <submittedName>
        <fullName evidence="5">Dipeptidase E</fullName>
    </submittedName>
</protein>
<keyword evidence="4" id="KW-0720">Serine protease</keyword>
<dbReference type="InterPro" id="IPR029062">
    <property type="entry name" value="Class_I_gatase-like"/>
</dbReference>
<dbReference type="InterPro" id="IPR005320">
    <property type="entry name" value="Peptidase_S51"/>
</dbReference>
<organism evidence="5 6">
    <name type="scientific">Sporosarcina ureae</name>
    <dbReference type="NCBI Taxonomy" id="1571"/>
    <lineage>
        <taxon>Bacteria</taxon>
        <taxon>Bacillati</taxon>
        <taxon>Bacillota</taxon>
        <taxon>Bacilli</taxon>
        <taxon>Bacillales</taxon>
        <taxon>Caryophanaceae</taxon>
        <taxon>Sporosarcina</taxon>
    </lineage>
</organism>
<dbReference type="Gene3D" id="3.40.50.880">
    <property type="match status" value="1"/>
</dbReference>
<dbReference type="Pfam" id="PF03575">
    <property type="entry name" value="Peptidase_S51"/>
    <property type="match status" value="1"/>
</dbReference>
<keyword evidence="3" id="KW-0378">Hydrolase</keyword>
<proteinExistence type="inferred from homology"/>
<evidence type="ECO:0000256" key="4">
    <source>
        <dbReference type="ARBA" id="ARBA00022825"/>
    </source>
</evidence>
<keyword evidence="6" id="KW-1185">Reference proteome</keyword>
<dbReference type="PANTHER" id="PTHR20842">
    <property type="entry name" value="PROTEASE S51 ALPHA-ASPARTYL DIPEPTIDASE"/>
    <property type="match status" value="1"/>
</dbReference>
<evidence type="ECO:0000313" key="6">
    <source>
        <dbReference type="Proteomes" id="UP000192486"/>
    </source>
</evidence>
<evidence type="ECO:0000256" key="2">
    <source>
        <dbReference type="ARBA" id="ARBA00022670"/>
    </source>
</evidence>
<dbReference type="PANTHER" id="PTHR20842:SF0">
    <property type="entry name" value="ALPHA-ASPARTYL DIPEPTIDASE"/>
    <property type="match status" value="1"/>
</dbReference>
<reference evidence="5 6" key="1">
    <citation type="submission" date="2016-04" db="EMBL/GenBank/DDBJ databases">
        <title>Comparative Genomics and Epigenetics of Sporosarcina ureae.</title>
        <authorList>
            <person name="Oliver A.S."/>
            <person name="Cooper K.K."/>
        </authorList>
    </citation>
    <scope>NUCLEOTIDE SEQUENCE [LARGE SCALE GENOMIC DNA]</scope>
    <source>
        <strain evidence="5 6">S204</strain>
    </source>
</reference>
<dbReference type="EMBL" id="CP015108">
    <property type="protein sequence ID" value="ARF15700.1"/>
    <property type="molecule type" value="Genomic_DNA"/>
</dbReference>
<comment type="similarity">
    <text evidence="1">Belongs to the peptidase S51 family.</text>
</comment>
<name>A0ABM6JZR9_SPOUR</name>